<dbReference type="EMBL" id="PNBA02000020">
    <property type="protein sequence ID" value="KAG6390197.1"/>
    <property type="molecule type" value="Genomic_DNA"/>
</dbReference>
<gene>
    <name evidence="1" type="ORF">SASPL_151679</name>
</gene>
<dbReference type="AlphaFoldDB" id="A0A8X8Z3W8"/>
<keyword evidence="2" id="KW-1185">Reference proteome</keyword>
<reference evidence="1" key="2">
    <citation type="submission" date="2020-08" db="EMBL/GenBank/DDBJ databases">
        <title>Plant Genome Project.</title>
        <authorList>
            <person name="Zhang R.-G."/>
        </authorList>
    </citation>
    <scope>NUCLEOTIDE SEQUENCE</scope>
    <source>
        <strain evidence="1">Huo1</strain>
        <tissue evidence="1">Leaf</tissue>
    </source>
</reference>
<evidence type="ECO:0000313" key="2">
    <source>
        <dbReference type="Proteomes" id="UP000298416"/>
    </source>
</evidence>
<organism evidence="1">
    <name type="scientific">Salvia splendens</name>
    <name type="common">Scarlet sage</name>
    <dbReference type="NCBI Taxonomy" id="180675"/>
    <lineage>
        <taxon>Eukaryota</taxon>
        <taxon>Viridiplantae</taxon>
        <taxon>Streptophyta</taxon>
        <taxon>Embryophyta</taxon>
        <taxon>Tracheophyta</taxon>
        <taxon>Spermatophyta</taxon>
        <taxon>Magnoliopsida</taxon>
        <taxon>eudicotyledons</taxon>
        <taxon>Gunneridae</taxon>
        <taxon>Pentapetalae</taxon>
        <taxon>asterids</taxon>
        <taxon>lamiids</taxon>
        <taxon>Lamiales</taxon>
        <taxon>Lamiaceae</taxon>
        <taxon>Nepetoideae</taxon>
        <taxon>Mentheae</taxon>
        <taxon>Salviinae</taxon>
        <taxon>Salvia</taxon>
        <taxon>Salvia subgen. Calosphace</taxon>
        <taxon>core Calosphace</taxon>
    </lineage>
</organism>
<comment type="caution">
    <text evidence="1">The sequence shown here is derived from an EMBL/GenBank/DDBJ whole genome shotgun (WGS) entry which is preliminary data.</text>
</comment>
<reference evidence="1" key="1">
    <citation type="submission" date="2018-01" db="EMBL/GenBank/DDBJ databases">
        <authorList>
            <person name="Mao J.F."/>
        </authorList>
    </citation>
    <scope>NUCLEOTIDE SEQUENCE</scope>
    <source>
        <strain evidence="1">Huo1</strain>
        <tissue evidence="1">Leaf</tissue>
    </source>
</reference>
<proteinExistence type="predicted"/>
<name>A0A8X8Z3W8_SALSN</name>
<evidence type="ECO:0000313" key="1">
    <source>
        <dbReference type="EMBL" id="KAG6390197.1"/>
    </source>
</evidence>
<accession>A0A8X8Z3W8</accession>
<protein>
    <submittedName>
        <fullName evidence="1">Uncharacterized protein</fullName>
    </submittedName>
</protein>
<dbReference type="Proteomes" id="UP000298416">
    <property type="component" value="Unassembled WGS sequence"/>
</dbReference>
<sequence length="99" mass="11140">MEAITMPAIAPAESFFFFGLAFPHELRGSPQSDVPRKEDLGFFERELGIEPIRVPNRVKLAKPGEIGPDKLFSTRLSHTSEVTEKRVWGSLPVKKLCCR</sequence>